<keyword evidence="3" id="KW-0560">Oxidoreductase</keyword>
<dbReference type="InterPro" id="IPR006045">
    <property type="entry name" value="Cupin_1"/>
</dbReference>
<keyword evidence="1" id="KW-0479">Metal-binding</keyword>
<dbReference type="GO" id="GO:0046872">
    <property type="term" value="F:metal ion binding"/>
    <property type="evidence" value="ECO:0007669"/>
    <property type="project" value="UniProtKB-KW"/>
</dbReference>
<keyword evidence="4" id="KW-1185">Reference proteome</keyword>
<dbReference type="GO" id="GO:0051213">
    <property type="term" value="F:dioxygenase activity"/>
    <property type="evidence" value="ECO:0007669"/>
    <property type="project" value="UniProtKB-KW"/>
</dbReference>
<dbReference type="CDD" id="cd02208">
    <property type="entry name" value="cupin_RmlC-like"/>
    <property type="match status" value="1"/>
</dbReference>
<reference evidence="3 4" key="1">
    <citation type="submission" date="2017-11" db="EMBL/GenBank/DDBJ databases">
        <title>Genomic Encyclopedia of Archaeal and Bacterial Type Strains, Phase II (KMG-II): From Individual Species to Whole Genera.</title>
        <authorList>
            <person name="Goeker M."/>
        </authorList>
    </citation>
    <scope>NUCLEOTIDE SEQUENCE [LARGE SCALE GENOMIC DNA]</scope>
    <source>
        <strain evidence="3 4">DSM 27393</strain>
    </source>
</reference>
<organism evidence="3 4">
    <name type="scientific">Diaminobutyricimonas aerilata</name>
    <dbReference type="NCBI Taxonomy" id="1162967"/>
    <lineage>
        <taxon>Bacteria</taxon>
        <taxon>Bacillati</taxon>
        <taxon>Actinomycetota</taxon>
        <taxon>Actinomycetes</taxon>
        <taxon>Micrococcales</taxon>
        <taxon>Microbacteriaceae</taxon>
        <taxon>Diaminobutyricimonas</taxon>
    </lineage>
</organism>
<evidence type="ECO:0000256" key="1">
    <source>
        <dbReference type="ARBA" id="ARBA00022723"/>
    </source>
</evidence>
<sequence>MPATAQNGRRPDEVPTRTFGWGTIKWLVTPHLDEGAGLTTGEVIIQPGQGHDPHSHPGEEEVIYVISGEGEQTVGDGPAFPIREGDAIYIPRGTVHSTYNATWRPLRLVVVYTPGGAETGLDGLPDAKLLEPGVAPLWAQAN</sequence>
<evidence type="ECO:0000259" key="2">
    <source>
        <dbReference type="SMART" id="SM00835"/>
    </source>
</evidence>
<proteinExistence type="predicted"/>
<gene>
    <name evidence="3" type="ORF">CLV46_0207</name>
</gene>
<dbReference type="Proteomes" id="UP000228758">
    <property type="component" value="Unassembled WGS sequence"/>
</dbReference>
<dbReference type="SUPFAM" id="SSF51182">
    <property type="entry name" value="RmlC-like cupins"/>
    <property type="match status" value="1"/>
</dbReference>
<dbReference type="SMART" id="SM00835">
    <property type="entry name" value="Cupin_1"/>
    <property type="match status" value="1"/>
</dbReference>
<dbReference type="OrthoDB" id="9791637at2"/>
<accession>A0A2M9CFR0</accession>
<dbReference type="Pfam" id="PF07883">
    <property type="entry name" value="Cupin_2"/>
    <property type="match status" value="1"/>
</dbReference>
<keyword evidence="3" id="KW-0223">Dioxygenase</keyword>
<dbReference type="Gene3D" id="2.60.120.10">
    <property type="entry name" value="Jelly Rolls"/>
    <property type="match status" value="1"/>
</dbReference>
<evidence type="ECO:0000313" key="4">
    <source>
        <dbReference type="Proteomes" id="UP000228758"/>
    </source>
</evidence>
<dbReference type="RefSeq" id="WP_100363077.1">
    <property type="nucleotide sequence ID" value="NZ_PGFF01000001.1"/>
</dbReference>
<dbReference type="InterPro" id="IPR014710">
    <property type="entry name" value="RmlC-like_jellyroll"/>
</dbReference>
<dbReference type="InterPro" id="IPR013096">
    <property type="entry name" value="Cupin_2"/>
</dbReference>
<comment type="caution">
    <text evidence="3">The sequence shown here is derived from an EMBL/GenBank/DDBJ whole genome shotgun (WGS) entry which is preliminary data.</text>
</comment>
<feature type="domain" description="Cupin type-1" evidence="2">
    <location>
        <begin position="6"/>
        <end position="131"/>
    </location>
</feature>
<dbReference type="PANTHER" id="PTHR35848:SF6">
    <property type="entry name" value="CUPIN TYPE-2 DOMAIN-CONTAINING PROTEIN"/>
    <property type="match status" value="1"/>
</dbReference>
<protein>
    <submittedName>
        <fullName evidence="3">Quercetin dioxygenase-like cupin family protein</fullName>
    </submittedName>
</protein>
<dbReference type="InterPro" id="IPR051610">
    <property type="entry name" value="GPI/OXD"/>
</dbReference>
<dbReference type="AlphaFoldDB" id="A0A2M9CFR0"/>
<dbReference type="PANTHER" id="PTHR35848">
    <property type="entry name" value="OXALATE-BINDING PROTEIN"/>
    <property type="match status" value="1"/>
</dbReference>
<dbReference type="InterPro" id="IPR011051">
    <property type="entry name" value="RmlC_Cupin_sf"/>
</dbReference>
<dbReference type="EMBL" id="PGFF01000001">
    <property type="protein sequence ID" value="PJJ70685.1"/>
    <property type="molecule type" value="Genomic_DNA"/>
</dbReference>
<evidence type="ECO:0000313" key="3">
    <source>
        <dbReference type="EMBL" id="PJJ70685.1"/>
    </source>
</evidence>
<name>A0A2M9CFR0_9MICO</name>